<protein>
    <submittedName>
        <fullName evidence="2">Uncharacterized protein</fullName>
    </submittedName>
</protein>
<dbReference type="OrthoDB" id="9841328at2"/>
<comment type="caution">
    <text evidence="2">The sequence shown here is derived from an EMBL/GenBank/DDBJ whole genome shotgun (WGS) entry which is preliminary data.</text>
</comment>
<dbReference type="AlphaFoldDB" id="A0A543PK09"/>
<proteinExistence type="predicted"/>
<keyword evidence="3" id="KW-1185">Reference proteome</keyword>
<dbReference type="RefSeq" id="WP_142026816.1">
    <property type="nucleotide sequence ID" value="NZ_VFQE01000001.1"/>
</dbReference>
<evidence type="ECO:0000313" key="2">
    <source>
        <dbReference type="EMBL" id="TQN44394.1"/>
    </source>
</evidence>
<name>A0A543PK09_9ACTN</name>
<evidence type="ECO:0000256" key="1">
    <source>
        <dbReference type="SAM" id="MobiDB-lite"/>
    </source>
</evidence>
<gene>
    <name evidence="2" type="ORF">FHU33_3896</name>
</gene>
<sequence>MAVNLTPGQAAALTLAASRRAYQLLRHMDLGEGEAAARLLINVEARDEWLALGKALKAQQTAAAEELEPADQHACALMQAELHERCLATNGEQVALADWIFTSAKLAVALKRKAEPDQVARLAFYESRARMVFEAEEPGSRMRRKLEEPRPPSGS</sequence>
<feature type="compositionally biased region" description="Basic and acidic residues" evidence="1">
    <location>
        <begin position="145"/>
        <end position="155"/>
    </location>
</feature>
<dbReference type="EMBL" id="VFQE01000001">
    <property type="protein sequence ID" value="TQN44394.1"/>
    <property type="molecule type" value="Genomic_DNA"/>
</dbReference>
<accession>A0A543PK09</accession>
<dbReference type="Proteomes" id="UP000319865">
    <property type="component" value="Unassembled WGS sequence"/>
</dbReference>
<reference evidence="2 3" key="1">
    <citation type="submission" date="2019-06" db="EMBL/GenBank/DDBJ databases">
        <title>Sequencing the genomes of 1000 actinobacteria strains.</title>
        <authorList>
            <person name="Klenk H.-P."/>
        </authorList>
    </citation>
    <scope>NUCLEOTIDE SEQUENCE [LARGE SCALE GENOMIC DNA]</scope>
    <source>
        <strain evidence="2 3">DSM 46837</strain>
    </source>
</reference>
<feature type="region of interest" description="Disordered" evidence="1">
    <location>
        <begin position="136"/>
        <end position="155"/>
    </location>
</feature>
<organism evidence="2 3">
    <name type="scientific">Blastococcus colisei</name>
    <dbReference type="NCBI Taxonomy" id="1564162"/>
    <lineage>
        <taxon>Bacteria</taxon>
        <taxon>Bacillati</taxon>
        <taxon>Actinomycetota</taxon>
        <taxon>Actinomycetes</taxon>
        <taxon>Geodermatophilales</taxon>
        <taxon>Geodermatophilaceae</taxon>
        <taxon>Blastococcus</taxon>
    </lineage>
</organism>
<evidence type="ECO:0000313" key="3">
    <source>
        <dbReference type="Proteomes" id="UP000319865"/>
    </source>
</evidence>